<evidence type="ECO:0000256" key="2">
    <source>
        <dbReference type="SAM" id="SignalP"/>
    </source>
</evidence>
<proteinExistence type="predicted"/>
<dbReference type="EMBL" id="JBHSMQ010000012">
    <property type="protein sequence ID" value="MFC5457678.1"/>
    <property type="molecule type" value="Genomic_DNA"/>
</dbReference>
<feature type="compositionally biased region" description="Low complexity" evidence="1">
    <location>
        <begin position="48"/>
        <end position="61"/>
    </location>
</feature>
<sequence length="192" mass="21261">MKLAIPVLLAALLLGLLLLQPPQARPPAAPPAGSGSSAEAARRPSLMAARNAQKAQQLQQQQERRAGMDDVMAQNARAMNPKLKKLMLDVLMQERTPRYQRLFDSMQLDSATQADLLKAIRDREERLFEAHRRQRAAGMKGIKEFGVDYQTERVLTEKLFGLMVGEEKAAQILQLEAEMLGTAQKTAAALTD</sequence>
<comment type="caution">
    <text evidence="3">The sequence shown here is derived from an EMBL/GenBank/DDBJ whole genome shotgun (WGS) entry which is preliminary data.</text>
</comment>
<gene>
    <name evidence="3" type="ORF">ACFQDI_22610</name>
</gene>
<protein>
    <recommendedName>
        <fullName evidence="5">Periplasmic heavy metal sensor</fullName>
    </recommendedName>
</protein>
<evidence type="ECO:0008006" key="5">
    <source>
        <dbReference type="Google" id="ProtNLM"/>
    </source>
</evidence>
<name>A0ABW0KVU7_9BACT</name>
<dbReference type="RefSeq" id="WP_377171249.1">
    <property type="nucleotide sequence ID" value="NZ_JBHSMQ010000012.1"/>
</dbReference>
<feature type="signal peptide" evidence="2">
    <location>
        <begin position="1"/>
        <end position="24"/>
    </location>
</feature>
<evidence type="ECO:0000256" key="1">
    <source>
        <dbReference type="SAM" id="MobiDB-lite"/>
    </source>
</evidence>
<keyword evidence="2" id="KW-0732">Signal</keyword>
<accession>A0ABW0KVU7</accession>
<organism evidence="3 4">
    <name type="scientific">Prosthecobacter fluviatilis</name>
    <dbReference type="NCBI Taxonomy" id="445931"/>
    <lineage>
        <taxon>Bacteria</taxon>
        <taxon>Pseudomonadati</taxon>
        <taxon>Verrucomicrobiota</taxon>
        <taxon>Verrucomicrobiia</taxon>
        <taxon>Verrucomicrobiales</taxon>
        <taxon>Verrucomicrobiaceae</taxon>
        <taxon>Prosthecobacter</taxon>
    </lineage>
</organism>
<dbReference type="Proteomes" id="UP001596052">
    <property type="component" value="Unassembled WGS sequence"/>
</dbReference>
<feature type="region of interest" description="Disordered" evidence="1">
    <location>
        <begin position="24"/>
        <end position="68"/>
    </location>
</feature>
<keyword evidence="4" id="KW-1185">Reference proteome</keyword>
<reference evidence="4" key="1">
    <citation type="journal article" date="2019" name="Int. J. Syst. Evol. Microbiol.">
        <title>The Global Catalogue of Microorganisms (GCM) 10K type strain sequencing project: providing services to taxonomists for standard genome sequencing and annotation.</title>
        <authorList>
            <consortium name="The Broad Institute Genomics Platform"/>
            <consortium name="The Broad Institute Genome Sequencing Center for Infectious Disease"/>
            <person name="Wu L."/>
            <person name="Ma J."/>
        </authorList>
    </citation>
    <scope>NUCLEOTIDE SEQUENCE [LARGE SCALE GENOMIC DNA]</scope>
    <source>
        <strain evidence="4">CGMCC 4.1469</strain>
    </source>
</reference>
<evidence type="ECO:0000313" key="3">
    <source>
        <dbReference type="EMBL" id="MFC5457678.1"/>
    </source>
</evidence>
<evidence type="ECO:0000313" key="4">
    <source>
        <dbReference type="Proteomes" id="UP001596052"/>
    </source>
</evidence>
<feature type="chain" id="PRO_5045849878" description="Periplasmic heavy metal sensor" evidence="2">
    <location>
        <begin position="25"/>
        <end position="192"/>
    </location>
</feature>